<dbReference type="KEGG" id="cdet:87949797"/>
<dbReference type="EMBL" id="CP137313">
    <property type="protein sequence ID" value="WQF88283.1"/>
    <property type="molecule type" value="Genomic_DNA"/>
</dbReference>
<dbReference type="GeneID" id="87949797"/>
<proteinExistence type="predicted"/>
<gene>
    <name evidence="1" type="ORF">CDEST_13297</name>
</gene>
<accession>A0AAX4IYN6</accession>
<evidence type="ECO:0000313" key="2">
    <source>
        <dbReference type="Proteomes" id="UP001322277"/>
    </source>
</evidence>
<dbReference type="AlphaFoldDB" id="A0AAX4IYN6"/>
<dbReference type="RefSeq" id="XP_062785504.1">
    <property type="nucleotide sequence ID" value="XM_062929453.1"/>
</dbReference>
<keyword evidence="2" id="KW-1185">Reference proteome</keyword>
<dbReference type="Proteomes" id="UP001322277">
    <property type="component" value="Chromosome 9"/>
</dbReference>
<name>A0AAX4IYN6_9PEZI</name>
<protein>
    <submittedName>
        <fullName evidence="1">Uncharacterized protein</fullName>
    </submittedName>
</protein>
<evidence type="ECO:0000313" key="1">
    <source>
        <dbReference type="EMBL" id="WQF88283.1"/>
    </source>
</evidence>
<reference evidence="2" key="1">
    <citation type="journal article" date="2023" name="bioRxiv">
        <title>Complete genome of the Medicago anthracnose fungus, Colletotrichum destructivum, reveals a mini-chromosome-like region within a core chromosome.</title>
        <authorList>
            <person name="Lapalu N."/>
            <person name="Simon A."/>
            <person name="Lu A."/>
            <person name="Plaumann P.-L."/>
            <person name="Amselem J."/>
            <person name="Pigne S."/>
            <person name="Auger A."/>
            <person name="Koch C."/>
            <person name="Dallery J.-F."/>
            <person name="O'Connell R.J."/>
        </authorList>
    </citation>
    <scope>NUCLEOTIDE SEQUENCE [LARGE SCALE GENOMIC DNA]</scope>
    <source>
        <strain evidence="2">CBS 520.97</strain>
    </source>
</reference>
<sequence>MAKKAEEMAAKAAKATAFVNAKAYLLNYVSKMAEGHQKELLKEALRGLDLWGEIPALQPAKDQQMTEETAGPKA</sequence>
<organism evidence="1 2">
    <name type="scientific">Colletotrichum destructivum</name>
    <dbReference type="NCBI Taxonomy" id="34406"/>
    <lineage>
        <taxon>Eukaryota</taxon>
        <taxon>Fungi</taxon>
        <taxon>Dikarya</taxon>
        <taxon>Ascomycota</taxon>
        <taxon>Pezizomycotina</taxon>
        <taxon>Sordariomycetes</taxon>
        <taxon>Hypocreomycetidae</taxon>
        <taxon>Glomerellales</taxon>
        <taxon>Glomerellaceae</taxon>
        <taxon>Colletotrichum</taxon>
        <taxon>Colletotrichum destructivum species complex</taxon>
    </lineage>
</organism>